<evidence type="ECO:0000256" key="7">
    <source>
        <dbReference type="RuleBase" id="RU364145"/>
    </source>
</evidence>
<evidence type="ECO:0000256" key="9">
    <source>
        <dbReference type="SAM" id="MobiDB-lite"/>
    </source>
</evidence>
<comment type="caution">
    <text evidence="10">The sequence shown here is derived from an EMBL/GenBank/DDBJ whole genome shotgun (WGS) entry which is preliminary data.</text>
</comment>
<keyword evidence="4 7" id="KW-0010">Activator</keyword>
<dbReference type="OrthoDB" id="5414694at2759"/>
<comment type="function">
    <text evidence="7">Component of the Mediator complex, a coactivator involved in the regulated transcription of nearly all RNA polymerase II-dependent genes. Mediator functions as a bridge to convey information from gene-specific regulatory proteins to the basal RNA polymerase II transcription machinery. Mediator is recruited to promoters by direct interactions with regulatory proteins and serves as a scaffold for the assembly of a functional preinitiation complex with RNA polymerase II and the general transcription factors.</text>
</comment>
<dbReference type="AlphaFoldDB" id="A0A3D8R1W6"/>
<keyword evidence="5 7" id="KW-0804">Transcription</keyword>
<dbReference type="Proteomes" id="UP000256645">
    <property type="component" value="Unassembled WGS sequence"/>
</dbReference>
<name>A0A3D8R1W6_9HELO</name>
<organism evidence="10 11">
    <name type="scientific">Coleophoma cylindrospora</name>
    <dbReference type="NCBI Taxonomy" id="1849047"/>
    <lineage>
        <taxon>Eukaryota</taxon>
        <taxon>Fungi</taxon>
        <taxon>Dikarya</taxon>
        <taxon>Ascomycota</taxon>
        <taxon>Pezizomycotina</taxon>
        <taxon>Leotiomycetes</taxon>
        <taxon>Helotiales</taxon>
        <taxon>Dermateaceae</taxon>
        <taxon>Coleophoma</taxon>
    </lineage>
</organism>
<dbReference type="GO" id="GO:0016592">
    <property type="term" value="C:mediator complex"/>
    <property type="evidence" value="ECO:0007669"/>
    <property type="project" value="InterPro"/>
</dbReference>
<comment type="subcellular location">
    <subcellularLocation>
        <location evidence="1 7">Nucleus</location>
    </subcellularLocation>
</comment>
<evidence type="ECO:0000256" key="4">
    <source>
        <dbReference type="ARBA" id="ARBA00023159"/>
    </source>
</evidence>
<feature type="region of interest" description="Disordered" evidence="9">
    <location>
        <begin position="42"/>
        <end position="63"/>
    </location>
</feature>
<dbReference type="InterPro" id="IPR011425">
    <property type="entry name" value="Med9"/>
</dbReference>
<feature type="region of interest" description="Disordered" evidence="9">
    <location>
        <begin position="1"/>
        <end position="21"/>
    </location>
</feature>
<keyword evidence="11" id="KW-1185">Reference proteome</keyword>
<comment type="subunit">
    <text evidence="7">Component of the Mediator complex.</text>
</comment>
<dbReference type="EMBL" id="PDLM01000010">
    <property type="protein sequence ID" value="RDW67940.1"/>
    <property type="molecule type" value="Genomic_DNA"/>
</dbReference>
<sequence length="143" mass="14892">MANSTSPQSTPTSTSLPGGLSADSIDTLPVLAAILSRLQALSPTNTSASSPPATTPSALASGTGAITIKDIPAATDSLKHKIQKARAQVTQLPDMQRSVAEQELELRELEERIKSQRAVLEGLRAAGLAAKAERMNQGDSMET</sequence>
<keyword evidence="3 7" id="KW-0805">Transcription regulation</keyword>
<feature type="coiled-coil region" evidence="8">
    <location>
        <begin position="92"/>
        <end position="126"/>
    </location>
</feature>
<dbReference type="Pfam" id="PF07544">
    <property type="entry name" value="Med9"/>
    <property type="match status" value="1"/>
</dbReference>
<gene>
    <name evidence="7" type="primary">MED9</name>
    <name evidence="10" type="ORF">BP6252_09336</name>
</gene>
<evidence type="ECO:0000256" key="5">
    <source>
        <dbReference type="ARBA" id="ARBA00023163"/>
    </source>
</evidence>
<evidence type="ECO:0000256" key="3">
    <source>
        <dbReference type="ARBA" id="ARBA00023015"/>
    </source>
</evidence>
<evidence type="ECO:0000313" key="11">
    <source>
        <dbReference type="Proteomes" id="UP000256645"/>
    </source>
</evidence>
<dbReference type="GO" id="GO:0003712">
    <property type="term" value="F:transcription coregulator activity"/>
    <property type="evidence" value="ECO:0007669"/>
    <property type="project" value="InterPro"/>
</dbReference>
<dbReference type="STRING" id="1849047.A0A3D8R1W6"/>
<protein>
    <recommendedName>
        <fullName evidence="7">Mediator of RNA polymerase II transcription subunit 9</fullName>
    </recommendedName>
    <alternativeName>
        <fullName evidence="7">Mediator complex subunit 9</fullName>
    </alternativeName>
</protein>
<keyword evidence="8" id="KW-0175">Coiled coil</keyword>
<accession>A0A3D8R1W6</accession>
<evidence type="ECO:0000256" key="8">
    <source>
        <dbReference type="SAM" id="Coils"/>
    </source>
</evidence>
<dbReference type="GO" id="GO:0006357">
    <property type="term" value="P:regulation of transcription by RNA polymerase II"/>
    <property type="evidence" value="ECO:0007669"/>
    <property type="project" value="InterPro"/>
</dbReference>
<keyword evidence="6 7" id="KW-0539">Nucleus</keyword>
<evidence type="ECO:0000256" key="2">
    <source>
        <dbReference type="ARBA" id="ARBA00008089"/>
    </source>
</evidence>
<comment type="similarity">
    <text evidence="2 7">Belongs to the Mediator complex subunit 9 family.</text>
</comment>
<proteinExistence type="inferred from homology"/>
<evidence type="ECO:0000256" key="1">
    <source>
        <dbReference type="ARBA" id="ARBA00004123"/>
    </source>
</evidence>
<evidence type="ECO:0000313" key="10">
    <source>
        <dbReference type="EMBL" id="RDW67940.1"/>
    </source>
</evidence>
<evidence type="ECO:0000256" key="6">
    <source>
        <dbReference type="ARBA" id="ARBA00023242"/>
    </source>
</evidence>
<reference evidence="10 11" key="1">
    <citation type="journal article" date="2018" name="IMA Fungus">
        <title>IMA Genome-F 9: Draft genome sequence of Annulohypoxylon stygium, Aspergillus mulundensis, Berkeleyomyces basicola (syn. Thielaviopsis basicola), Ceratocystis smalleyi, two Cercospora beticola strains, Coleophoma cylindrospora, Fusarium fracticaudum, Phialophora cf. hyalina, and Morchella septimelata.</title>
        <authorList>
            <person name="Wingfield B.D."/>
            <person name="Bills G.F."/>
            <person name="Dong Y."/>
            <person name="Huang W."/>
            <person name="Nel W.J."/>
            <person name="Swalarsk-Parry B.S."/>
            <person name="Vaghefi N."/>
            <person name="Wilken P.M."/>
            <person name="An Z."/>
            <person name="de Beer Z.W."/>
            <person name="De Vos L."/>
            <person name="Chen L."/>
            <person name="Duong T.A."/>
            <person name="Gao Y."/>
            <person name="Hammerbacher A."/>
            <person name="Kikkert J.R."/>
            <person name="Li Y."/>
            <person name="Li H."/>
            <person name="Li K."/>
            <person name="Li Q."/>
            <person name="Liu X."/>
            <person name="Ma X."/>
            <person name="Naidoo K."/>
            <person name="Pethybridge S.J."/>
            <person name="Sun J."/>
            <person name="Steenkamp E.T."/>
            <person name="van der Nest M.A."/>
            <person name="van Wyk S."/>
            <person name="Wingfield M.J."/>
            <person name="Xiong C."/>
            <person name="Yue Q."/>
            <person name="Zhang X."/>
        </authorList>
    </citation>
    <scope>NUCLEOTIDE SEQUENCE [LARGE SCALE GENOMIC DNA]</scope>
    <source>
        <strain evidence="10 11">BP6252</strain>
    </source>
</reference>